<dbReference type="Proteomes" id="UP001374803">
    <property type="component" value="Chromosome"/>
</dbReference>
<reference evidence="4" key="1">
    <citation type="submission" date="2021-12" db="EMBL/GenBank/DDBJ databases">
        <title>Discovery of the Pendulisporaceae a myxobacterial family with distinct sporulation behavior and unique specialized metabolism.</title>
        <authorList>
            <person name="Garcia R."/>
            <person name="Popoff A."/>
            <person name="Bader C.D."/>
            <person name="Loehr J."/>
            <person name="Walesch S."/>
            <person name="Walt C."/>
            <person name="Boldt J."/>
            <person name="Bunk B."/>
            <person name="Haeckl F.J.F.P.J."/>
            <person name="Gunesch A.P."/>
            <person name="Birkelbach J."/>
            <person name="Nuebel U."/>
            <person name="Pietschmann T."/>
            <person name="Bach T."/>
            <person name="Mueller R."/>
        </authorList>
    </citation>
    <scope>NUCLEOTIDE SEQUENCE</scope>
    <source>
        <strain evidence="4">MSr11367</strain>
    </source>
</reference>
<dbReference type="InterPro" id="IPR027051">
    <property type="entry name" value="XdhC_Rossmann_dom"/>
</dbReference>
<evidence type="ECO:0000313" key="4">
    <source>
        <dbReference type="EMBL" id="WXB06573.1"/>
    </source>
</evidence>
<dbReference type="InterPro" id="IPR003777">
    <property type="entry name" value="XdhC_CoxI"/>
</dbReference>
<dbReference type="Pfam" id="PF02625">
    <property type="entry name" value="XdhC_CoxI"/>
    <property type="match status" value="1"/>
</dbReference>
<dbReference type="PANTHER" id="PTHR30388">
    <property type="entry name" value="ALDEHYDE OXIDOREDUCTASE MOLYBDENUM COFACTOR ASSEMBLY PROTEIN"/>
    <property type="match status" value="1"/>
</dbReference>
<evidence type="ECO:0000259" key="2">
    <source>
        <dbReference type="Pfam" id="PF02625"/>
    </source>
</evidence>
<feature type="domain" description="XdhC- CoxI" evidence="2">
    <location>
        <begin position="66"/>
        <end position="121"/>
    </location>
</feature>
<evidence type="ECO:0000256" key="1">
    <source>
        <dbReference type="SAM" id="MobiDB-lite"/>
    </source>
</evidence>
<dbReference type="Pfam" id="PF13478">
    <property type="entry name" value="XdhC_C"/>
    <property type="match status" value="1"/>
</dbReference>
<evidence type="ECO:0000313" key="5">
    <source>
        <dbReference type="Proteomes" id="UP001374803"/>
    </source>
</evidence>
<protein>
    <submittedName>
        <fullName evidence="4">XdhC family protein</fullName>
    </submittedName>
</protein>
<feature type="domain" description="XdhC Rossmann" evidence="3">
    <location>
        <begin position="168"/>
        <end position="306"/>
    </location>
</feature>
<sequence length="313" mass="33127">MAKLIPLPSPTPAPHEARSAESGLPGNSARDAHAQGTEQGRFPLSSLSPLGADVPRVLEMAAERARRGVPGAMATVIARHGSAPATPGQKLYIGADGSAFGTVGGGAIEREVLAALAEMLERPIDKGSKKSVTQHQIRNFRLGPELGMCCGGQADLLFEPIDALTPCLIVGAGHVATATAPLLARVGFAVTVCDAREEWSDEGRIPGVRLVLGDYDEVGADFPREGVVVVMTHDHALDQAAIEWALRKGFAYVGGVGSRAKAQRTRDRLEAKGFSMEDRARMRMPIGADIHARLPEEIAVAIAAELIGWRKTR</sequence>
<dbReference type="InterPro" id="IPR036291">
    <property type="entry name" value="NAD(P)-bd_dom_sf"/>
</dbReference>
<dbReference type="EMBL" id="CP089983">
    <property type="protein sequence ID" value="WXB06573.1"/>
    <property type="molecule type" value="Genomic_DNA"/>
</dbReference>
<evidence type="ECO:0000259" key="3">
    <source>
        <dbReference type="Pfam" id="PF13478"/>
    </source>
</evidence>
<dbReference type="SUPFAM" id="SSF51735">
    <property type="entry name" value="NAD(P)-binding Rossmann-fold domains"/>
    <property type="match status" value="1"/>
</dbReference>
<accession>A0ABZ2L6R4</accession>
<gene>
    <name evidence="4" type="ORF">LVJ94_04850</name>
</gene>
<organism evidence="4 5">
    <name type="scientific">Pendulispora rubella</name>
    <dbReference type="NCBI Taxonomy" id="2741070"/>
    <lineage>
        <taxon>Bacteria</taxon>
        <taxon>Pseudomonadati</taxon>
        <taxon>Myxococcota</taxon>
        <taxon>Myxococcia</taxon>
        <taxon>Myxococcales</taxon>
        <taxon>Sorangiineae</taxon>
        <taxon>Pendulisporaceae</taxon>
        <taxon>Pendulispora</taxon>
    </lineage>
</organism>
<dbReference type="Gene3D" id="3.40.50.720">
    <property type="entry name" value="NAD(P)-binding Rossmann-like Domain"/>
    <property type="match status" value="1"/>
</dbReference>
<dbReference type="RefSeq" id="WP_394836222.1">
    <property type="nucleotide sequence ID" value="NZ_CP089929.1"/>
</dbReference>
<name>A0ABZ2L6R4_9BACT</name>
<keyword evidence="5" id="KW-1185">Reference proteome</keyword>
<feature type="region of interest" description="Disordered" evidence="1">
    <location>
        <begin position="1"/>
        <end position="48"/>
    </location>
</feature>
<dbReference type="InterPro" id="IPR052698">
    <property type="entry name" value="MoCofactor_Util/Proc"/>
</dbReference>
<dbReference type="PANTHER" id="PTHR30388:SF6">
    <property type="entry name" value="XANTHINE DEHYDROGENASE SUBUNIT A-RELATED"/>
    <property type="match status" value="1"/>
</dbReference>
<proteinExistence type="predicted"/>